<accession>A0AAV8UW91</accession>
<dbReference type="AlphaFoldDB" id="A0AAV8UW91"/>
<organism evidence="2 3">
    <name type="scientific">Rhodosorus marinus</name>
    <dbReference type="NCBI Taxonomy" id="101924"/>
    <lineage>
        <taxon>Eukaryota</taxon>
        <taxon>Rhodophyta</taxon>
        <taxon>Stylonematophyceae</taxon>
        <taxon>Stylonematales</taxon>
        <taxon>Stylonemataceae</taxon>
        <taxon>Rhodosorus</taxon>
    </lineage>
</organism>
<sequence length="159" mass="18357">MASRSCFVESFLVSRSLVPRKAQCSRRYRRVVTRNAEEEELKFQLPEGYEQAMKPEGDADCEQCLGKGSVECNLCNGGGMYTVEMMGKVSSCQCRLCDGRKRIPCPSCKRLIYKSVVWWNDWKKKDGTEVENQIEDREKVDDEDDDLPHIYKDPPPYVK</sequence>
<feature type="compositionally biased region" description="Basic and acidic residues" evidence="1">
    <location>
        <begin position="129"/>
        <end position="140"/>
    </location>
</feature>
<dbReference type="SUPFAM" id="SSF57938">
    <property type="entry name" value="DnaJ/Hsp40 cysteine-rich domain"/>
    <property type="match status" value="1"/>
</dbReference>
<comment type="caution">
    <text evidence="2">The sequence shown here is derived from an EMBL/GenBank/DDBJ whole genome shotgun (WGS) entry which is preliminary data.</text>
</comment>
<dbReference type="InterPro" id="IPR036410">
    <property type="entry name" value="HSP_DnaJ_Cys-rich_dom_sf"/>
</dbReference>
<evidence type="ECO:0000256" key="1">
    <source>
        <dbReference type="SAM" id="MobiDB-lite"/>
    </source>
</evidence>
<protein>
    <submittedName>
        <fullName evidence="2">Uncharacterized protein</fullName>
    </submittedName>
</protein>
<feature type="region of interest" description="Disordered" evidence="1">
    <location>
        <begin position="129"/>
        <end position="159"/>
    </location>
</feature>
<name>A0AAV8UW91_9RHOD</name>
<dbReference type="Proteomes" id="UP001157974">
    <property type="component" value="Unassembled WGS sequence"/>
</dbReference>
<evidence type="ECO:0000313" key="3">
    <source>
        <dbReference type="Proteomes" id="UP001157974"/>
    </source>
</evidence>
<gene>
    <name evidence="2" type="ORF">NDN08_003345</name>
</gene>
<proteinExistence type="predicted"/>
<keyword evidence="3" id="KW-1185">Reference proteome</keyword>
<reference evidence="2 3" key="1">
    <citation type="journal article" date="2023" name="Nat. Commun.">
        <title>Origin of minicircular mitochondrial genomes in red algae.</title>
        <authorList>
            <person name="Lee Y."/>
            <person name="Cho C.H."/>
            <person name="Lee Y.M."/>
            <person name="Park S.I."/>
            <person name="Yang J.H."/>
            <person name="West J.A."/>
            <person name="Bhattacharya D."/>
            <person name="Yoon H.S."/>
        </authorList>
    </citation>
    <scope>NUCLEOTIDE SEQUENCE [LARGE SCALE GENOMIC DNA]</scope>
    <source>
        <strain evidence="2 3">CCMP1338</strain>
        <tissue evidence="2">Whole cell</tissue>
    </source>
</reference>
<dbReference type="EMBL" id="JAMWBK010000003">
    <property type="protein sequence ID" value="KAJ8906861.1"/>
    <property type="molecule type" value="Genomic_DNA"/>
</dbReference>
<evidence type="ECO:0000313" key="2">
    <source>
        <dbReference type="EMBL" id="KAJ8906861.1"/>
    </source>
</evidence>